<keyword evidence="2 4" id="KW-0378">Hydrolase</keyword>
<evidence type="ECO:0000256" key="3">
    <source>
        <dbReference type="ARBA" id="ARBA00023295"/>
    </source>
</evidence>
<dbReference type="EMBL" id="BMIB01000001">
    <property type="protein sequence ID" value="GGH59137.1"/>
    <property type="molecule type" value="Genomic_DNA"/>
</dbReference>
<dbReference type="PRINTS" id="PR00739">
    <property type="entry name" value="GLHYDRLASE26"/>
</dbReference>
<dbReference type="Proteomes" id="UP000627292">
    <property type="component" value="Unassembled WGS sequence"/>
</dbReference>
<dbReference type="PANTHER" id="PTHR40079:SF4">
    <property type="entry name" value="GH26 DOMAIN-CONTAINING PROTEIN-RELATED"/>
    <property type="match status" value="1"/>
</dbReference>
<dbReference type="InterPro" id="IPR017853">
    <property type="entry name" value="GH"/>
</dbReference>
<feature type="domain" description="GH26" evidence="9">
    <location>
        <begin position="32"/>
        <end position="367"/>
    </location>
</feature>
<keyword evidence="4" id="KW-0964">Secreted</keyword>
<evidence type="ECO:0000259" key="9">
    <source>
        <dbReference type="PROSITE" id="PS51764"/>
    </source>
</evidence>
<feature type="binding site" evidence="6">
    <location>
        <position position="125"/>
    </location>
    <ligand>
        <name>substrate</name>
    </ligand>
</feature>
<feature type="binding site" evidence="6">
    <location>
        <position position="192"/>
    </location>
    <ligand>
        <name>substrate</name>
    </ligand>
</feature>
<dbReference type="InterPro" id="IPR016714">
    <property type="entry name" value="MANB/E"/>
</dbReference>
<gene>
    <name evidence="10" type="ORF">GCM10011379_05590</name>
</gene>
<evidence type="ECO:0000256" key="6">
    <source>
        <dbReference type="PIRSR" id="PIRSR018168-2"/>
    </source>
</evidence>
<evidence type="ECO:0000256" key="1">
    <source>
        <dbReference type="ARBA" id="ARBA00007754"/>
    </source>
</evidence>
<dbReference type="GO" id="GO:0005576">
    <property type="term" value="C:extracellular region"/>
    <property type="evidence" value="ECO:0007669"/>
    <property type="project" value="UniProtKB-SubCell"/>
</dbReference>
<protein>
    <recommendedName>
        <fullName evidence="4">Mannan endo-1,4-beta-mannosidase</fullName>
        <ecNumber evidence="4">3.2.1.78</ecNumber>
    </recommendedName>
</protein>
<evidence type="ECO:0000256" key="4">
    <source>
        <dbReference type="PIRNR" id="PIRNR018168"/>
    </source>
</evidence>
<dbReference type="Pfam" id="PF02156">
    <property type="entry name" value="Glyco_hydro_26"/>
    <property type="match status" value="1"/>
</dbReference>
<reference evidence="10" key="2">
    <citation type="submission" date="2020-09" db="EMBL/GenBank/DDBJ databases">
        <authorList>
            <person name="Sun Q."/>
            <person name="Zhou Y."/>
        </authorList>
    </citation>
    <scope>NUCLEOTIDE SEQUENCE</scope>
    <source>
        <strain evidence="10">CGMCC 1.15290</strain>
    </source>
</reference>
<evidence type="ECO:0000256" key="8">
    <source>
        <dbReference type="PROSITE-ProRule" id="PRU01100"/>
    </source>
</evidence>
<dbReference type="GO" id="GO:0006080">
    <property type="term" value="P:substituted mannan metabolic process"/>
    <property type="evidence" value="ECO:0007669"/>
    <property type="project" value="UniProtKB-UniRule"/>
</dbReference>
<evidence type="ECO:0000313" key="10">
    <source>
        <dbReference type="EMBL" id="GGH59137.1"/>
    </source>
</evidence>
<keyword evidence="4" id="KW-0119">Carbohydrate metabolism</keyword>
<sequence>MIQKHKWLWTVLFMLAAGANAQRLPADKKATKSTIALYKNLYRLPARGYLVGHQDALAYGVHWKYKAGNSDVKAVTGDYPALYGWELGDLEKGAPVNLDSVPFAAMKKYIREGYERGGAITISWHGNNPLTGKSAWDTTSGTVAAILPGGSKHALFVQQLDTVAGFLKSLKGKKGEAIPLIFRPFHELTGSWFWWGAKSCTAAELIMLFRFEVDYLRNTKGLHNLLICYNTANDFQTQEQFLERYPGDDYVDIVSFDGYQYGAPSNSVAFAEKLSAQLSVVEAVAKEKQKIAAIGELGYNLIPDVQWFTKTVSAAVKKHHFAYLLYWRNAGFKPKDNAMEYYIPYKGHAAAPDFIQYYRQPETLFEKEAAALKLYR</sequence>
<accession>A0A917MR65</accession>
<dbReference type="InterPro" id="IPR000805">
    <property type="entry name" value="Glyco_hydro_26"/>
</dbReference>
<dbReference type="RefSeq" id="WP_229687695.1">
    <property type="nucleotide sequence ID" value="NZ_BMIB01000001.1"/>
</dbReference>
<feature type="site" description="Plays an important role in maintaining the position of the catalytic nucleophile" evidence="7">
    <location>
        <position position="186"/>
    </location>
</feature>
<dbReference type="GO" id="GO:0016985">
    <property type="term" value="F:mannan endo-1,4-beta-mannosidase activity"/>
    <property type="evidence" value="ECO:0007669"/>
    <property type="project" value="UniProtKB-UniRule"/>
</dbReference>
<feature type="chain" id="PRO_5038205577" description="Mannan endo-1,4-beta-mannosidase" evidence="4">
    <location>
        <begin position="22"/>
        <end position="376"/>
    </location>
</feature>
<reference evidence="10" key="1">
    <citation type="journal article" date="2014" name="Int. J. Syst. Evol. Microbiol.">
        <title>Complete genome sequence of Corynebacterium casei LMG S-19264T (=DSM 44701T), isolated from a smear-ripened cheese.</title>
        <authorList>
            <consortium name="US DOE Joint Genome Institute (JGI-PGF)"/>
            <person name="Walter F."/>
            <person name="Albersmeier A."/>
            <person name="Kalinowski J."/>
            <person name="Ruckert C."/>
        </authorList>
    </citation>
    <scope>NUCLEOTIDE SEQUENCE</scope>
    <source>
        <strain evidence="10">CGMCC 1.15290</strain>
    </source>
</reference>
<feature type="active site" description="Nucleophile" evidence="5 8">
    <location>
        <position position="296"/>
    </location>
</feature>
<dbReference type="SUPFAM" id="SSF51445">
    <property type="entry name" value="(Trans)glycosidases"/>
    <property type="match status" value="1"/>
</dbReference>
<dbReference type="Gene3D" id="3.20.20.80">
    <property type="entry name" value="Glycosidases"/>
    <property type="match status" value="1"/>
</dbReference>
<keyword evidence="11" id="KW-1185">Reference proteome</keyword>
<name>A0A917MR65_9BACT</name>
<comment type="subcellular location">
    <subcellularLocation>
        <location evidence="4">Secreted</location>
    </subcellularLocation>
</comment>
<feature type="binding site" evidence="6">
    <location>
        <position position="259"/>
    </location>
    <ligand>
        <name>substrate</name>
    </ligand>
</feature>
<evidence type="ECO:0000256" key="7">
    <source>
        <dbReference type="PIRSR" id="PIRSR018168-3"/>
    </source>
</evidence>
<dbReference type="PROSITE" id="PS51764">
    <property type="entry name" value="GH26"/>
    <property type="match status" value="1"/>
</dbReference>
<proteinExistence type="inferred from homology"/>
<dbReference type="AlphaFoldDB" id="A0A917MR65"/>
<evidence type="ECO:0000256" key="5">
    <source>
        <dbReference type="PIRSR" id="PIRSR018168-1"/>
    </source>
</evidence>
<evidence type="ECO:0000313" key="11">
    <source>
        <dbReference type="Proteomes" id="UP000627292"/>
    </source>
</evidence>
<comment type="similarity">
    <text evidence="1 4 8">Belongs to the glycosyl hydrolase 26 family.</text>
</comment>
<organism evidence="10 11">
    <name type="scientific">Filimonas zeae</name>
    <dbReference type="NCBI Taxonomy" id="1737353"/>
    <lineage>
        <taxon>Bacteria</taxon>
        <taxon>Pseudomonadati</taxon>
        <taxon>Bacteroidota</taxon>
        <taxon>Chitinophagia</taxon>
        <taxon>Chitinophagales</taxon>
        <taxon>Chitinophagaceae</taxon>
        <taxon>Filimonas</taxon>
    </lineage>
</organism>
<keyword evidence="3 4" id="KW-0326">Glycosidase</keyword>
<dbReference type="InterPro" id="IPR022790">
    <property type="entry name" value="GH26_dom"/>
</dbReference>
<dbReference type="PIRSF" id="PIRSF018168">
    <property type="entry name" value="Mannan-1_4-beta-mannosidase"/>
    <property type="match status" value="1"/>
</dbReference>
<dbReference type="PANTHER" id="PTHR40079">
    <property type="entry name" value="MANNAN ENDO-1,4-BETA-MANNOSIDASE E-RELATED"/>
    <property type="match status" value="1"/>
</dbReference>
<comment type="caution">
    <text evidence="10">The sequence shown here is derived from an EMBL/GenBank/DDBJ whole genome shotgun (WGS) entry which is preliminary data.</text>
</comment>
<evidence type="ECO:0000256" key="2">
    <source>
        <dbReference type="ARBA" id="ARBA00022801"/>
    </source>
</evidence>
<dbReference type="EC" id="3.2.1.78" evidence="4"/>
<feature type="active site" description="Proton donor" evidence="5 8">
    <location>
        <position position="187"/>
    </location>
</feature>
<feature type="signal peptide" evidence="4">
    <location>
        <begin position="1"/>
        <end position="21"/>
    </location>
</feature>
<keyword evidence="4" id="KW-0732">Signal</keyword>
<comment type="catalytic activity">
    <reaction evidence="4">
        <text>Random hydrolysis of (1-&gt;4)-beta-D-mannosidic linkages in mannans, galactomannans and glucomannans.</text>
        <dbReference type="EC" id="3.2.1.78"/>
    </reaction>
</comment>